<evidence type="ECO:0000256" key="3">
    <source>
        <dbReference type="ARBA" id="ARBA00022656"/>
    </source>
</evidence>
<name>A6YPI6_TRIIF</name>
<accession>A6YPI6</accession>
<comment type="similarity">
    <text evidence="6">Belongs to the calycin superfamily. Triabin family.</text>
</comment>
<evidence type="ECO:0000256" key="2">
    <source>
        <dbReference type="ARBA" id="ARBA00022525"/>
    </source>
</evidence>
<evidence type="ECO:0000256" key="4">
    <source>
        <dbReference type="ARBA" id="ARBA00022729"/>
    </source>
</evidence>
<organism evidence="8">
    <name type="scientific">Triatoma infestans</name>
    <name type="common">Assassin bug</name>
    <dbReference type="NCBI Taxonomy" id="30076"/>
    <lineage>
        <taxon>Eukaryota</taxon>
        <taxon>Metazoa</taxon>
        <taxon>Ecdysozoa</taxon>
        <taxon>Arthropoda</taxon>
        <taxon>Hexapoda</taxon>
        <taxon>Insecta</taxon>
        <taxon>Pterygota</taxon>
        <taxon>Neoptera</taxon>
        <taxon>Paraneoptera</taxon>
        <taxon>Hemiptera</taxon>
        <taxon>Heteroptera</taxon>
        <taxon>Panheteroptera</taxon>
        <taxon>Cimicomorpha</taxon>
        <taxon>Reduviidae</taxon>
        <taxon>Triatominae</taxon>
        <taxon>Triatoma</taxon>
    </lineage>
</organism>
<dbReference type="SUPFAM" id="SSF50814">
    <property type="entry name" value="Lipocalins"/>
    <property type="match status" value="1"/>
</dbReference>
<evidence type="ECO:0000256" key="1">
    <source>
        <dbReference type="ARBA" id="ARBA00004613"/>
    </source>
</evidence>
<keyword evidence="2" id="KW-0964">Secreted</keyword>
<reference evidence="8" key="2">
    <citation type="journal article" date="2008" name="Insect Biochem. Mol. Biol.">
        <title>An insight into the sialome of the blood-sucking bug Triatoma infestans, a vector of Chagas' disease.</title>
        <authorList>
            <person name="Assumpcao T.C."/>
            <person name="Francischetti I.M."/>
            <person name="Andersen J.F."/>
            <person name="Schwarz A."/>
            <person name="Santana J.M."/>
            <person name="Ribeiro J.M."/>
        </authorList>
    </citation>
    <scope>NUCLEOTIDE SEQUENCE</scope>
    <source>
        <tissue evidence="8">Salivary gland</tissue>
    </source>
</reference>
<comment type="subcellular location">
    <subcellularLocation>
        <location evidence="1">Secreted</location>
    </subcellularLocation>
</comment>
<evidence type="ECO:0000256" key="6">
    <source>
        <dbReference type="ARBA" id="ARBA00034121"/>
    </source>
</evidence>
<dbReference type="GO" id="GO:0090729">
    <property type="term" value="F:toxin activity"/>
    <property type="evidence" value="ECO:0007669"/>
    <property type="project" value="UniProtKB-KW"/>
</dbReference>
<reference evidence="8" key="1">
    <citation type="submission" date="2007-05" db="EMBL/GenBank/DDBJ databases">
        <authorList>
            <person name="Douchkov D."/>
            <person name="Schweizer P."/>
        </authorList>
    </citation>
    <scope>NUCLEOTIDE SEQUENCE</scope>
    <source>
        <tissue evidence="8">Salivary gland</tissue>
    </source>
</reference>
<keyword evidence="5" id="KW-1199">Hemostasis impairing toxin</keyword>
<dbReference type="AlphaFoldDB" id="A6YPI6"/>
<dbReference type="EMBL" id="EF638997">
    <property type="protein sequence ID" value="ABR27882.1"/>
    <property type="molecule type" value="mRNA"/>
</dbReference>
<dbReference type="GO" id="GO:0030682">
    <property type="term" value="P:symbiont-mediated perturbation of host defenses"/>
    <property type="evidence" value="ECO:0007669"/>
    <property type="project" value="InterPro"/>
</dbReference>
<sequence length="193" mass="22323">MKTFITVIFFGILTYTDAKKPVESCKNNLPIKPGFKIEDFFTGVWYTTHMMEASSIATCREYQFEVTSRGISLTYEGQVIVRDDIKPYTVTCSSTQPVKSLNPSAPILFKCVQQYKTFYHTQGNEFFDLYIVVIETDYQNYALQYRCMKYDDEKDSHGMYMILHRTPKGDGSKAKDILKKSGLDFGKFKKMNC</sequence>
<protein>
    <submittedName>
        <fullName evidence="8">Salivary lipocalin</fullName>
    </submittedName>
</protein>
<feature type="chain" id="PRO_5002705259" evidence="7">
    <location>
        <begin position="19"/>
        <end position="193"/>
    </location>
</feature>
<evidence type="ECO:0000313" key="8">
    <source>
        <dbReference type="EMBL" id="ABR27882.1"/>
    </source>
</evidence>
<proteinExistence type="evidence at transcript level"/>
<dbReference type="InterPro" id="IPR012674">
    <property type="entry name" value="Calycin"/>
</dbReference>
<dbReference type="GO" id="GO:0005576">
    <property type="term" value="C:extracellular region"/>
    <property type="evidence" value="ECO:0007669"/>
    <property type="project" value="UniProtKB-SubCell"/>
</dbReference>
<dbReference type="Gene3D" id="2.40.128.20">
    <property type="match status" value="1"/>
</dbReference>
<dbReference type="CDD" id="cd19423">
    <property type="entry name" value="lipocalin_LTBP1-like"/>
    <property type="match status" value="1"/>
</dbReference>
<dbReference type="InterPro" id="IPR005657">
    <property type="entry name" value="Triabi/Procalin"/>
</dbReference>
<evidence type="ECO:0000256" key="7">
    <source>
        <dbReference type="SAM" id="SignalP"/>
    </source>
</evidence>
<keyword evidence="3" id="KW-0800">Toxin</keyword>
<keyword evidence="4 7" id="KW-0732">Signal</keyword>
<feature type="signal peptide" evidence="7">
    <location>
        <begin position="1"/>
        <end position="18"/>
    </location>
</feature>
<dbReference type="Pfam" id="PF03973">
    <property type="entry name" value="Triabin"/>
    <property type="match status" value="1"/>
</dbReference>
<evidence type="ECO:0000256" key="5">
    <source>
        <dbReference type="ARBA" id="ARBA00023240"/>
    </source>
</evidence>